<name>A0A818EFP9_9BILA</name>
<feature type="domain" description="Peptidase S1" evidence="1">
    <location>
        <begin position="57"/>
        <end position="112"/>
    </location>
</feature>
<evidence type="ECO:0000313" key="2">
    <source>
        <dbReference type="EMBL" id="CAF3458059.1"/>
    </source>
</evidence>
<gene>
    <name evidence="2" type="ORF">GRG538_LOCUS14730</name>
    <name evidence="3" type="ORF">KIK155_LOCUS16043</name>
</gene>
<reference evidence="2" key="1">
    <citation type="submission" date="2021-02" db="EMBL/GenBank/DDBJ databases">
        <authorList>
            <person name="Nowell W R."/>
        </authorList>
    </citation>
    <scope>NUCLEOTIDE SEQUENCE</scope>
</reference>
<dbReference type="Pfam" id="PF00089">
    <property type="entry name" value="Trypsin"/>
    <property type="match status" value="1"/>
</dbReference>
<dbReference type="GO" id="GO:0004252">
    <property type="term" value="F:serine-type endopeptidase activity"/>
    <property type="evidence" value="ECO:0007669"/>
    <property type="project" value="InterPro"/>
</dbReference>
<sequence length="115" mass="12774">MCPQLQKQFHGRSAPLKQFTFILNTILLRILMIWPCYVSVPPSYSTRIVQLACLPGGEPKPDDQYTQTSLHTKVVGECDQWWQPLYNSKQICVADSITGASACKGDSGGPILALY</sequence>
<dbReference type="InterPro" id="IPR009003">
    <property type="entry name" value="Peptidase_S1_PA"/>
</dbReference>
<comment type="caution">
    <text evidence="2">The sequence shown here is derived from an EMBL/GenBank/DDBJ whole genome shotgun (WGS) entry which is preliminary data.</text>
</comment>
<dbReference type="EMBL" id="CAJNYV010002819">
    <property type="protein sequence ID" value="CAF3505523.1"/>
    <property type="molecule type" value="Genomic_DNA"/>
</dbReference>
<evidence type="ECO:0000259" key="1">
    <source>
        <dbReference type="Pfam" id="PF00089"/>
    </source>
</evidence>
<dbReference type="AlphaFoldDB" id="A0A818EFP9"/>
<proteinExistence type="predicted"/>
<evidence type="ECO:0000313" key="4">
    <source>
        <dbReference type="Proteomes" id="UP000663872"/>
    </source>
</evidence>
<evidence type="ECO:0000313" key="3">
    <source>
        <dbReference type="EMBL" id="CAF3505523.1"/>
    </source>
</evidence>
<dbReference type="Gene3D" id="2.40.10.10">
    <property type="entry name" value="Trypsin-like serine proteases"/>
    <property type="match status" value="1"/>
</dbReference>
<dbReference type="Proteomes" id="UP000663865">
    <property type="component" value="Unassembled WGS sequence"/>
</dbReference>
<dbReference type="Proteomes" id="UP000663872">
    <property type="component" value="Unassembled WGS sequence"/>
</dbReference>
<dbReference type="GO" id="GO:0006508">
    <property type="term" value="P:proteolysis"/>
    <property type="evidence" value="ECO:0007669"/>
    <property type="project" value="InterPro"/>
</dbReference>
<dbReference type="EMBL" id="CAJNYT010002242">
    <property type="protein sequence ID" value="CAF3458059.1"/>
    <property type="molecule type" value="Genomic_DNA"/>
</dbReference>
<protein>
    <recommendedName>
        <fullName evidence="1">Peptidase S1 domain-containing protein</fullName>
    </recommendedName>
</protein>
<dbReference type="InterPro" id="IPR043504">
    <property type="entry name" value="Peptidase_S1_PA_chymotrypsin"/>
</dbReference>
<dbReference type="InterPro" id="IPR001254">
    <property type="entry name" value="Trypsin_dom"/>
</dbReference>
<dbReference type="SUPFAM" id="SSF50494">
    <property type="entry name" value="Trypsin-like serine proteases"/>
    <property type="match status" value="1"/>
</dbReference>
<organism evidence="2 4">
    <name type="scientific">Rotaria socialis</name>
    <dbReference type="NCBI Taxonomy" id="392032"/>
    <lineage>
        <taxon>Eukaryota</taxon>
        <taxon>Metazoa</taxon>
        <taxon>Spiralia</taxon>
        <taxon>Gnathifera</taxon>
        <taxon>Rotifera</taxon>
        <taxon>Eurotatoria</taxon>
        <taxon>Bdelloidea</taxon>
        <taxon>Philodinida</taxon>
        <taxon>Philodinidae</taxon>
        <taxon>Rotaria</taxon>
    </lineage>
</organism>
<accession>A0A818EFP9</accession>